<accession>A0A931FCV2</accession>
<comment type="caution">
    <text evidence="1">The sequence shown here is derived from an EMBL/GenBank/DDBJ whole genome shotgun (WGS) entry which is preliminary data.</text>
</comment>
<reference evidence="1" key="1">
    <citation type="submission" date="2020-11" db="EMBL/GenBank/DDBJ databases">
        <title>Isolation and identification of active actinomycetes.</title>
        <authorList>
            <person name="Yu B."/>
        </authorList>
    </citation>
    <scope>NUCLEOTIDE SEQUENCE</scope>
    <source>
        <strain evidence="1">NEAU-YB345</strain>
    </source>
</reference>
<gene>
    <name evidence="1" type="ORF">I2501_12630</name>
</gene>
<evidence type="ECO:0000313" key="2">
    <source>
        <dbReference type="Proteomes" id="UP000657385"/>
    </source>
</evidence>
<proteinExistence type="predicted"/>
<name>A0A931FCV2_9ACTN</name>
<protein>
    <submittedName>
        <fullName evidence="1">Uncharacterized protein</fullName>
    </submittedName>
</protein>
<organism evidence="1 2">
    <name type="scientific">Streptacidiphilus fuscans</name>
    <dbReference type="NCBI Taxonomy" id="2789292"/>
    <lineage>
        <taxon>Bacteria</taxon>
        <taxon>Bacillati</taxon>
        <taxon>Actinomycetota</taxon>
        <taxon>Actinomycetes</taxon>
        <taxon>Kitasatosporales</taxon>
        <taxon>Streptomycetaceae</taxon>
        <taxon>Streptacidiphilus</taxon>
    </lineage>
</organism>
<dbReference type="AlphaFoldDB" id="A0A931FCV2"/>
<dbReference type="RefSeq" id="WP_196194006.1">
    <property type="nucleotide sequence ID" value="NZ_JADPRT010000004.1"/>
</dbReference>
<keyword evidence="2" id="KW-1185">Reference proteome</keyword>
<sequence length="63" mass="7135">MTLAMPLVGFLAVVVFLLIRSGELRVWQVLVLTMFGFYLARSPLGNPLDFTVQWLINGFTHHS</sequence>
<evidence type="ECO:0000313" key="1">
    <source>
        <dbReference type="EMBL" id="MBF9068868.1"/>
    </source>
</evidence>
<dbReference type="EMBL" id="JADPRT010000004">
    <property type="protein sequence ID" value="MBF9068868.1"/>
    <property type="molecule type" value="Genomic_DNA"/>
</dbReference>
<dbReference type="Proteomes" id="UP000657385">
    <property type="component" value="Unassembled WGS sequence"/>
</dbReference>